<evidence type="ECO:0000313" key="2">
    <source>
        <dbReference type="Proteomes" id="UP000436522"/>
    </source>
</evidence>
<dbReference type="Proteomes" id="UP000436522">
    <property type="component" value="Unassembled WGS sequence"/>
</dbReference>
<protein>
    <submittedName>
        <fullName evidence="1">Uncharacterized protein</fullName>
    </submittedName>
</protein>
<gene>
    <name evidence="1" type="ORF">So717_22200</name>
</gene>
<accession>A0A640VRP7</accession>
<comment type="caution">
    <text evidence="1">The sequence shown here is derived from an EMBL/GenBank/DDBJ whole genome shotgun (WGS) entry which is preliminary data.</text>
</comment>
<dbReference type="EMBL" id="BLIV01000004">
    <property type="protein sequence ID" value="GFE50467.1"/>
    <property type="molecule type" value="Genomic_DNA"/>
</dbReference>
<sequence>MRNTAADGPSAEQDGFPIALRDADLIIELNNNAPKALHDAVDFGVGLILRADRRLAVE</sequence>
<keyword evidence="2" id="KW-1185">Reference proteome</keyword>
<evidence type="ECO:0000313" key="1">
    <source>
        <dbReference type="EMBL" id="GFE50467.1"/>
    </source>
</evidence>
<reference evidence="1 2" key="1">
    <citation type="submission" date="2019-12" db="EMBL/GenBank/DDBJ databases">
        <title>Roseobacter cerasinus sp. nov., isolated from seawater around aquaculture.</title>
        <authorList>
            <person name="Muramatsu S."/>
            <person name="Takabe Y."/>
            <person name="Mori K."/>
            <person name="Takaichi S."/>
            <person name="Hanada S."/>
        </authorList>
    </citation>
    <scope>NUCLEOTIDE SEQUENCE [LARGE SCALE GENOMIC DNA]</scope>
    <source>
        <strain evidence="1 2">AI77</strain>
    </source>
</reference>
<name>A0A640VRP7_9RHOB</name>
<dbReference type="AlphaFoldDB" id="A0A640VRP7"/>
<organism evidence="1 2">
    <name type="scientific">Roseobacter cerasinus</name>
    <dbReference type="NCBI Taxonomy" id="2602289"/>
    <lineage>
        <taxon>Bacteria</taxon>
        <taxon>Pseudomonadati</taxon>
        <taxon>Pseudomonadota</taxon>
        <taxon>Alphaproteobacteria</taxon>
        <taxon>Rhodobacterales</taxon>
        <taxon>Roseobacteraceae</taxon>
        <taxon>Roseobacter</taxon>
    </lineage>
</organism>
<proteinExistence type="predicted"/>